<dbReference type="GO" id="GO:0032259">
    <property type="term" value="P:methylation"/>
    <property type="evidence" value="ECO:0007669"/>
    <property type="project" value="UniProtKB-KW"/>
</dbReference>
<feature type="binding site" evidence="5">
    <location>
        <position position="62"/>
    </location>
    <ligand>
        <name>S-adenosyl-L-methionine</name>
        <dbReference type="ChEBI" id="CHEBI:59789"/>
    </ligand>
</feature>
<keyword evidence="3 5" id="KW-0949">S-adenosyl-L-methionine</keyword>
<evidence type="ECO:0000313" key="7">
    <source>
        <dbReference type="EMBL" id="MFC0582085.1"/>
    </source>
</evidence>
<organism evidence="7 8">
    <name type="scientific">Micrococcoides hystricis</name>
    <dbReference type="NCBI Taxonomy" id="1572761"/>
    <lineage>
        <taxon>Bacteria</taxon>
        <taxon>Bacillati</taxon>
        <taxon>Actinomycetota</taxon>
        <taxon>Actinomycetes</taxon>
        <taxon>Micrococcales</taxon>
        <taxon>Micrococcaceae</taxon>
        <taxon>Micrococcoides</taxon>
    </lineage>
</organism>
<keyword evidence="8" id="KW-1185">Reference proteome</keyword>
<proteinExistence type="inferred from homology"/>
<keyword evidence="2 5" id="KW-0808">Transferase</keyword>
<evidence type="ECO:0000259" key="6">
    <source>
        <dbReference type="SMART" id="SM00650"/>
    </source>
</evidence>
<dbReference type="InterPro" id="IPR029063">
    <property type="entry name" value="SAM-dependent_MTases_sf"/>
</dbReference>
<sequence length="267" mass="29102">MARSIHGGAHELGQNYLHHTATLDLLVRQIQATEGPILEIGPGRGALTTRLAGLGRTLRAVDIDEHNVSVLRKKFPCVTIEHADILDAALTEPVVVGNLPFHLTTPILRKLLTSSCWQHAIILVQWEVARKRAGVGGATMLTAQSAPWYEFTLVGRVPAQHFRPVPTVDGGVLHIHRRAKPLVPEPQRRDYQRFVKSVFTARGRGLRQILTRGLGYAGPAVGTSLQQAGLAATALPRDINAHQWARLFAGLASGGKNRKTGPSGRRR</sequence>
<feature type="binding site" evidence="5">
    <location>
        <position position="15"/>
    </location>
    <ligand>
        <name>S-adenosyl-L-methionine</name>
        <dbReference type="ChEBI" id="CHEBI:59789"/>
    </ligand>
</feature>
<keyword evidence="4 5" id="KW-0694">RNA-binding</keyword>
<dbReference type="InterPro" id="IPR020598">
    <property type="entry name" value="rRNA_Ade_methylase_Trfase_N"/>
</dbReference>
<dbReference type="RefSeq" id="WP_377458982.1">
    <property type="nucleotide sequence ID" value="NZ_JBHLUB010000028.1"/>
</dbReference>
<reference evidence="7 8" key="1">
    <citation type="submission" date="2024-09" db="EMBL/GenBank/DDBJ databases">
        <authorList>
            <person name="Sun Q."/>
            <person name="Mori K."/>
        </authorList>
    </citation>
    <scope>NUCLEOTIDE SEQUENCE [LARGE SCALE GENOMIC DNA]</scope>
    <source>
        <strain evidence="7 8">NCAIM B.02604</strain>
    </source>
</reference>
<evidence type="ECO:0000256" key="5">
    <source>
        <dbReference type="PROSITE-ProRule" id="PRU01026"/>
    </source>
</evidence>
<accession>A0ABV6PAD6</accession>
<keyword evidence="1 5" id="KW-0489">Methyltransferase</keyword>
<evidence type="ECO:0000256" key="1">
    <source>
        <dbReference type="ARBA" id="ARBA00022603"/>
    </source>
</evidence>
<dbReference type="InterPro" id="IPR023165">
    <property type="entry name" value="rRNA_Ade_diMease-like_C"/>
</dbReference>
<feature type="binding site" evidence="5">
    <location>
        <position position="98"/>
    </location>
    <ligand>
        <name>S-adenosyl-L-methionine</name>
        <dbReference type="ChEBI" id="CHEBI:59789"/>
    </ligand>
</feature>
<evidence type="ECO:0000256" key="2">
    <source>
        <dbReference type="ARBA" id="ARBA00022679"/>
    </source>
</evidence>
<dbReference type="GO" id="GO:0008168">
    <property type="term" value="F:methyltransferase activity"/>
    <property type="evidence" value="ECO:0007669"/>
    <property type="project" value="UniProtKB-KW"/>
</dbReference>
<name>A0ABV6PAD6_9MICC</name>
<dbReference type="PANTHER" id="PTHR11727">
    <property type="entry name" value="DIMETHYLADENOSINE TRANSFERASE"/>
    <property type="match status" value="1"/>
</dbReference>
<dbReference type="Gene3D" id="3.40.50.150">
    <property type="entry name" value="Vaccinia Virus protein VP39"/>
    <property type="match status" value="1"/>
</dbReference>
<feature type="binding site" evidence="5">
    <location>
        <position position="41"/>
    </location>
    <ligand>
        <name>S-adenosyl-L-methionine</name>
        <dbReference type="ChEBI" id="CHEBI:59789"/>
    </ligand>
</feature>
<dbReference type="Gene3D" id="1.10.8.100">
    <property type="entry name" value="Ribosomal RNA adenine dimethylase-like, domain 2"/>
    <property type="match status" value="1"/>
</dbReference>
<dbReference type="PANTHER" id="PTHR11727:SF7">
    <property type="entry name" value="DIMETHYLADENOSINE TRANSFERASE-RELATED"/>
    <property type="match status" value="1"/>
</dbReference>
<feature type="binding site" evidence="5">
    <location>
        <position position="17"/>
    </location>
    <ligand>
        <name>S-adenosyl-L-methionine</name>
        <dbReference type="ChEBI" id="CHEBI:59789"/>
    </ligand>
</feature>
<feature type="binding site" evidence="5">
    <location>
        <position position="84"/>
    </location>
    <ligand>
        <name>S-adenosyl-L-methionine</name>
        <dbReference type="ChEBI" id="CHEBI:59789"/>
    </ligand>
</feature>
<dbReference type="Proteomes" id="UP001589862">
    <property type="component" value="Unassembled WGS sequence"/>
</dbReference>
<evidence type="ECO:0000313" key="8">
    <source>
        <dbReference type="Proteomes" id="UP001589862"/>
    </source>
</evidence>
<dbReference type="CDD" id="cd02440">
    <property type="entry name" value="AdoMet_MTases"/>
    <property type="match status" value="1"/>
</dbReference>
<evidence type="ECO:0000256" key="3">
    <source>
        <dbReference type="ARBA" id="ARBA00022691"/>
    </source>
</evidence>
<comment type="similarity">
    <text evidence="5">Belongs to the class I-like SAM-binding methyltransferase superfamily. rRNA adenine N(6)-methyltransferase family.</text>
</comment>
<dbReference type="SMART" id="SM00650">
    <property type="entry name" value="rADc"/>
    <property type="match status" value="1"/>
</dbReference>
<dbReference type="Pfam" id="PF00398">
    <property type="entry name" value="RrnaAD"/>
    <property type="match status" value="1"/>
</dbReference>
<comment type="caution">
    <text evidence="7">The sequence shown here is derived from an EMBL/GenBank/DDBJ whole genome shotgun (WGS) entry which is preliminary data.</text>
</comment>
<feature type="domain" description="Ribosomal RNA adenine methylase transferase N-terminal" evidence="6">
    <location>
        <begin position="22"/>
        <end position="179"/>
    </location>
</feature>
<dbReference type="InterPro" id="IPR001737">
    <property type="entry name" value="KsgA/Erm"/>
</dbReference>
<evidence type="ECO:0000256" key="4">
    <source>
        <dbReference type="ARBA" id="ARBA00022884"/>
    </source>
</evidence>
<protein>
    <submittedName>
        <fullName evidence="7">23S ribosomal RNA methyltransferase Erm</fullName>
    </submittedName>
</protein>
<dbReference type="EMBL" id="JBHLUB010000028">
    <property type="protein sequence ID" value="MFC0582085.1"/>
    <property type="molecule type" value="Genomic_DNA"/>
</dbReference>
<dbReference type="NCBIfam" id="NF000499">
    <property type="entry name" value="Erm23S_rRNA_broad"/>
    <property type="match status" value="1"/>
</dbReference>
<dbReference type="SUPFAM" id="SSF53335">
    <property type="entry name" value="S-adenosyl-L-methionine-dependent methyltransferases"/>
    <property type="match status" value="1"/>
</dbReference>
<gene>
    <name evidence="7" type="primary">erm</name>
    <name evidence="7" type="ORF">ACFFFR_06770</name>
</gene>
<dbReference type="PROSITE" id="PS51689">
    <property type="entry name" value="SAM_RNA_A_N6_MT"/>
    <property type="match status" value="1"/>
</dbReference>